<keyword evidence="2" id="KW-1185">Reference proteome</keyword>
<reference evidence="1 2" key="2">
    <citation type="journal article" date="2022" name="Mol. Ecol. Resour.">
        <title>The genomes of chicory, endive, great burdock and yacon provide insights into Asteraceae paleo-polyploidization history and plant inulin production.</title>
        <authorList>
            <person name="Fan W."/>
            <person name="Wang S."/>
            <person name="Wang H."/>
            <person name="Wang A."/>
            <person name="Jiang F."/>
            <person name="Liu H."/>
            <person name="Zhao H."/>
            <person name="Xu D."/>
            <person name="Zhang Y."/>
        </authorList>
    </citation>
    <scope>NUCLEOTIDE SEQUENCE [LARGE SCALE GENOMIC DNA]</scope>
    <source>
        <strain evidence="2">cv. Punajuju</strain>
        <tissue evidence="1">Leaves</tissue>
    </source>
</reference>
<proteinExistence type="predicted"/>
<evidence type="ECO:0000313" key="2">
    <source>
        <dbReference type="Proteomes" id="UP001055811"/>
    </source>
</evidence>
<name>A0ACB9BGM8_CICIN</name>
<accession>A0ACB9BGM8</accession>
<sequence length="725" mass="83598">MMSAVVRMLMLLVFVGWLMMWVMLPTKTYKYSWMLTLANRLNSTYFREQGTNLVLFSFPIMFLASLGCLYLHFQKKSCSESNLTRRSSLDLWKRPLIVMNPLGIVSTMELVFAAMFIALLGWSLYNYLHVSFGHLHMHKVGEKVWQAKFRSVSLRLGYIGNITWAFLFFPVTRGSSILRLVGLTSESSVKYHIWLGHLSMVLFTAHSVGFVIYWAMTDQMALMKEWSRTYLSNVAGEIAFVLALIMWVTSIPGVRRKMFELFFYTHQTYILYLFFYIIHVGVAYFCLILPGIFLFLIDRYLRFLQSRTSVRLIAARLLPCDTLELNFSKIAGLEYYPASILFVNVPLISKLQWHPFTVTSNANMEPETLSIVIKCQGTWSHKLYQELSDSAINRLQVSVEGPYGPTSPHFLRYENLVLISGGSGITPFISIIRELTFQKARQEQQPDKNQKIPTSVLLICAFKNSADLSMLDLLIPLTSSSTPSDLSQIDLQIQAYITREAEQQQSLENTMKPLRTIWFKPNLTDSPVSPQLGPDSWLWLCAIISSSFIMFLILLGIVTRYHIYPKDHIGDSVYNYTFKTLWDMLFVCVSVFLATSFVYLWQKKENDKSEGMKVQNFELGEVREIERFDRQSVAETTEVHFGHRPDLERMLKEKNKKGADVGVLVCGPRKMRHEVAKICSSKLAKNLHLESMSFNWIHDLTQSQRVHVDPSYGHDNVTYVVYCFV</sequence>
<dbReference type="Proteomes" id="UP001055811">
    <property type="component" value="Linkage Group LG06"/>
</dbReference>
<protein>
    <submittedName>
        <fullName evidence="1">Uncharacterized protein</fullName>
    </submittedName>
</protein>
<comment type="caution">
    <text evidence="1">The sequence shown here is derived from an EMBL/GenBank/DDBJ whole genome shotgun (WGS) entry which is preliminary data.</text>
</comment>
<organism evidence="1 2">
    <name type="scientific">Cichorium intybus</name>
    <name type="common">Chicory</name>
    <dbReference type="NCBI Taxonomy" id="13427"/>
    <lineage>
        <taxon>Eukaryota</taxon>
        <taxon>Viridiplantae</taxon>
        <taxon>Streptophyta</taxon>
        <taxon>Embryophyta</taxon>
        <taxon>Tracheophyta</taxon>
        <taxon>Spermatophyta</taxon>
        <taxon>Magnoliopsida</taxon>
        <taxon>eudicotyledons</taxon>
        <taxon>Gunneridae</taxon>
        <taxon>Pentapetalae</taxon>
        <taxon>asterids</taxon>
        <taxon>campanulids</taxon>
        <taxon>Asterales</taxon>
        <taxon>Asteraceae</taxon>
        <taxon>Cichorioideae</taxon>
        <taxon>Cichorieae</taxon>
        <taxon>Cichoriinae</taxon>
        <taxon>Cichorium</taxon>
    </lineage>
</organism>
<evidence type="ECO:0000313" key="1">
    <source>
        <dbReference type="EMBL" id="KAI3720708.1"/>
    </source>
</evidence>
<reference evidence="2" key="1">
    <citation type="journal article" date="2022" name="Mol. Ecol. Resour.">
        <title>The genomes of chicory, endive, great burdock and yacon provide insights into Asteraceae palaeo-polyploidization history and plant inulin production.</title>
        <authorList>
            <person name="Fan W."/>
            <person name="Wang S."/>
            <person name="Wang H."/>
            <person name="Wang A."/>
            <person name="Jiang F."/>
            <person name="Liu H."/>
            <person name="Zhao H."/>
            <person name="Xu D."/>
            <person name="Zhang Y."/>
        </authorList>
    </citation>
    <scope>NUCLEOTIDE SEQUENCE [LARGE SCALE GENOMIC DNA]</scope>
    <source>
        <strain evidence="2">cv. Punajuju</strain>
    </source>
</reference>
<dbReference type="EMBL" id="CM042014">
    <property type="protein sequence ID" value="KAI3720708.1"/>
    <property type="molecule type" value="Genomic_DNA"/>
</dbReference>
<gene>
    <name evidence="1" type="ORF">L2E82_31700</name>
</gene>